<protein>
    <submittedName>
        <fullName evidence="1">Uncharacterized protein</fullName>
    </submittedName>
</protein>
<dbReference type="AlphaFoldDB" id="A0A383BWN9"/>
<reference evidence="1" key="1">
    <citation type="submission" date="2018-05" db="EMBL/GenBank/DDBJ databases">
        <authorList>
            <person name="Lanie J.A."/>
            <person name="Ng W.-L."/>
            <person name="Kazmierczak K.M."/>
            <person name="Andrzejewski T.M."/>
            <person name="Davidsen T.M."/>
            <person name="Wayne K.J."/>
            <person name="Tettelin H."/>
            <person name="Glass J.I."/>
            <person name="Rusch D."/>
            <person name="Podicherti R."/>
            <person name="Tsui H.-C.T."/>
            <person name="Winkler M.E."/>
        </authorList>
    </citation>
    <scope>NUCLEOTIDE SEQUENCE</scope>
</reference>
<feature type="non-terminal residue" evidence="1">
    <location>
        <position position="1"/>
    </location>
</feature>
<feature type="non-terminal residue" evidence="1">
    <location>
        <position position="30"/>
    </location>
</feature>
<accession>A0A383BWN9</accession>
<evidence type="ECO:0000313" key="1">
    <source>
        <dbReference type="EMBL" id="SVE24666.1"/>
    </source>
</evidence>
<proteinExistence type="predicted"/>
<organism evidence="1">
    <name type="scientific">marine metagenome</name>
    <dbReference type="NCBI Taxonomy" id="408172"/>
    <lineage>
        <taxon>unclassified sequences</taxon>
        <taxon>metagenomes</taxon>
        <taxon>ecological metagenomes</taxon>
    </lineage>
</organism>
<name>A0A383BWN9_9ZZZZ</name>
<gene>
    <name evidence="1" type="ORF">METZ01_LOCUS477520</name>
</gene>
<dbReference type="EMBL" id="UINC01204096">
    <property type="protein sequence ID" value="SVE24666.1"/>
    <property type="molecule type" value="Genomic_DNA"/>
</dbReference>
<sequence length="30" mass="3543">MNIVLEHFNELANSYDEKSLNRISYLNSID</sequence>